<dbReference type="AlphaFoldDB" id="A0A381NN41"/>
<dbReference type="EMBL" id="UINC01000476">
    <property type="protein sequence ID" value="SUZ56026.1"/>
    <property type="molecule type" value="Genomic_DNA"/>
</dbReference>
<evidence type="ECO:0000259" key="2">
    <source>
        <dbReference type="Pfam" id="PF17289"/>
    </source>
</evidence>
<dbReference type="Gene3D" id="3.30.420.240">
    <property type="match status" value="1"/>
</dbReference>
<dbReference type="SUPFAM" id="SSF52540">
    <property type="entry name" value="P-loop containing nucleoside triphosphate hydrolases"/>
    <property type="match status" value="1"/>
</dbReference>
<sequence length="515" mass="58666">MKDPMYFIEAYIRIVSLDEGLIPFKLYDFQKEMVGTFHKNRFTICKLPRQSGKSTTIIAYLLYYVLFNTNVSVAILANKAATARDLLGRLQLAYEHLPNWLQQGVMTWNKGSLELENGSKILASSTSASAVRGGSYNIIFLDEFAYVPSNVAEQFFSSVYPTISSGKTTKVMIVSTPHGMNMFYKLWTDAENERNSYIPIEVHWSEVPGRDEEWKKETIKNTSQSQFNTEFECEFLGSIDTLITPYKLRTLAYLDPEKSHKGFDMYESPQQGRTYLLTADVSRGTSNDYSAFIVFDISEIPYRIVAKYRDNEIKPLIFPNKIYDIAKAYNQSFVLVEVNDIGEQVANALQYDMEYDNLIMASMRGRAGQVLGGGFSGGKAQLGVRTTKAVKKIGCSNLKQLVEDNKIIVEDYDCINELSTFIVKGSSFEADDGCTDDLVACMFIFAWVTDQQYFKELTDHNIRQQMYKEQQNQLEQDMAPFGFVINGLEEENAGSMTDEYGTRWAPIVRTYDSNW</sequence>
<dbReference type="Gene3D" id="3.40.50.300">
    <property type="entry name" value="P-loop containing nucleotide triphosphate hydrolases"/>
    <property type="match status" value="1"/>
</dbReference>
<reference evidence="3" key="1">
    <citation type="submission" date="2018-05" db="EMBL/GenBank/DDBJ databases">
        <authorList>
            <person name="Lanie J.A."/>
            <person name="Ng W.-L."/>
            <person name="Kazmierczak K.M."/>
            <person name="Andrzejewski T.M."/>
            <person name="Davidsen T.M."/>
            <person name="Wayne K.J."/>
            <person name="Tettelin H."/>
            <person name="Glass J.I."/>
            <person name="Rusch D."/>
            <person name="Podicherti R."/>
            <person name="Tsui H.-C.T."/>
            <person name="Winkler M.E."/>
        </authorList>
    </citation>
    <scope>NUCLEOTIDE SEQUENCE</scope>
</reference>
<gene>
    <name evidence="3" type="ORF">METZ01_LOCUS8880</name>
</gene>
<feature type="domain" description="Terminase large subunit gp17-like C-terminal" evidence="2">
    <location>
        <begin position="278"/>
        <end position="433"/>
    </location>
</feature>
<dbReference type="InterPro" id="IPR027417">
    <property type="entry name" value="P-loop_NTPase"/>
</dbReference>
<proteinExistence type="predicted"/>
<evidence type="ECO:0000313" key="3">
    <source>
        <dbReference type="EMBL" id="SUZ56026.1"/>
    </source>
</evidence>
<dbReference type="Pfam" id="PF03237">
    <property type="entry name" value="Terminase_6N"/>
    <property type="match status" value="1"/>
</dbReference>
<organism evidence="3">
    <name type="scientific">marine metagenome</name>
    <dbReference type="NCBI Taxonomy" id="408172"/>
    <lineage>
        <taxon>unclassified sequences</taxon>
        <taxon>metagenomes</taxon>
        <taxon>ecological metagenomes</taxon>
    </lineage>
</organism>
<dbReference type="InterPro" id="IPR035421">
    <property type="entry name" value="Terminase_6C"/>
</dbReference>
<protein>
    <recommendedName>
        <fullName evidence="2">Terminase large subunit gp17-like C-terminal domain-containing protein</fullName>
    </recommendedName>
</protein>
<dbReference type="Pfam" id="PF17289">
    <property type="entry name" value="Terminase_6C"/>
    <property type="match status" value="1"/>
</dbReference>
<accession>A0A381NN41</accession>
<evidence type="ECO:0000256" key="1">
    <source>
        <dbReference type="ARBA" id="ARBA00022612"/>
    </source>
</evidence>
<name>A0A381NN41_9ZZZZ</name>
<keyword evidence="1" id="KW-1188">Viral release from host cell</keyword>